<organism evidence="1 2">
    <name type="scientific">Fraxinus pennsylvanica</name>
    <dbReference type="NCBI Taxonomy" id="56036"/>
    <lineage>
        <taxon>Eukaryota</taxon>
        <taxon>Viridiplantae</taxon>
        <taxon>Streptophyta</taxon>
        <taxon>Embryophyta</taxon>
        <taxon>Tracheophyta</taxon>
        <taxon>Spermatophyta</taxon>
        <taxon>Magnoliopsida</taxon>
        <taxon>eudicotyledons</taxon>
        <taxon>Gunneridae</taxon>
        <taxon>Pentapetalae</taxon>
        <taxon>asterids</taxon>
        <taxon>lamiids</taxon>
        <taxon>Lamiales</taxon>
        <taxon>Oleaceae</taxon>
        <taxon>Oleeae</taxon>
        <taxon>Fraxinus</taxon>
    </lineage>
</organism>
<dbReference type="InterPro" id="IPR011990">
    <property type="entry name" value="TPR-like_helical_dom_sf"/>
</dbReference>
<protein>
    <submittedName>
        <fullName evidence="1">Uncharacterized protein</fullName>
    </submittedName>
</protein>
<reference evidence="1" key="1">
    <citation type="submission" date="2023-05" db="EMBL/GenBank/DDBJ databases">
        <authorList>
            <person name="Huff M."/>
        </authorList>
    </citation>
    <scope>NUCLEOTIDE SEQUENCE</scope>
</reference>
<dbReference type="Gene3D" id="1.25.40.10">
    <property type="entry name" value="Tetratricopeptide repeat domain"/>
    <property type="match status" value="1"/>
</dbReference>
<dbReference type="SUPFAM" id="SSF48452">
    <property type="entry name" value="TPR-like"/>
    <property type="match status" value="1"/>
</dbReference>
<evidence type="ECO:0000313" key="1">
    <source>
        <dbReference type="EMBL" id="CAI9771222.1"/>
    </source>
</evidence>
<keyword evidence="2" id="KW-1185">Reference proteome</keyword>
<name>A0AAD2DXD4_9LAMI</name>
<accession>A0AAD2DXD4</accession>
<dbReference type="Proteomes" id="UP000834106">
    <property type="component" value="Chromosome 11"/>
</dbReference>
<dbReference type="AlphaFoldDB" id="A0AAD2DXD4"/>
<gene>
    <name evidence="1" type="ORF">FPE_LOCUS18652</name>
</gene>
<proteinExistence type="predicted"/>
<sequence>MSLLRGVHSLNSLSCNSSPESLSNSWLPDFSPKSNSVRWKKLRRALSDSNLEELASTSFDNNEVWSSITLINKSLNKHHKSMLYTEPSFSIYNTNDKFEERENGDSAGGKLERSATIGESIEGEFCFGKNLMCKNEEGDNEQEEEERKGNLSQFKDLKFEFQGESKSRVIYYDKGARIQGNSIDGSIEPSYFNDGDDLENYYKMMVREDPSNPFLLRNYARLLQTKGDFLGAEEYHSCAILGDPEDYQTLMQYAKLMWELYRDQDKASTYFERAAQAASEDSHVLAAQASFLWEIDDNEDEDRSPNDPSQIEENTAPIDLQKMHFEDNNIPARPPLHIAMGLGIDVPSFCGGIGNDVEEYYCRMVEENPHNNIFLRNYAQFLHQVLCARSSFHKLEEKSELGDYDILQWY</sequence>
<dbReference type="PANTHER" id="PTHR26312:SF217">
    <property type="entry name" value="N-ACETYLGLUCOSAMINE TRANSFERASE, OGT PROTEIN, PUTATIVE-RELATED"/>
    <property type="match status" value="1"/>
</dbReference>
<evidence type="ECO:0000313" key="2">
    <source>
        <dbReference type="Proteomes" id="UP000834106"/>
    </source>
</evidence>
<dbReference type="EMBL" id="OU503046">
    <property type="protein sequence ID" value="CAI9771222.1"/>
    <property type="molecule type" value="Genomic_DNA"/>
</dbReference>
<dbReference type="PANTHER" id="PTHR26312">
    <property type="entry name" value="TETRATRICOPEPTIDE REPEAT PROTEIN 5"/>
    <property type="match status" value="1"/>
</dbReference>